<evidence type="ECO:0000256" key="5">
    <source>
        <dbReference type="ARBA" id="ARBA00004692"/>
    </source>
</evidence>
<evidence type="ECO:0000256" key="10">
    <source>
        <dbReference type="ARBA" id="ARBA00022741"/>
    </source>
</evidence>
<comment type="pathway">
    <text evidence="5 14">Cofactor biosynthesis; adenosylcobalamin biosynthesis; adenosylcobalamin from cob(II)yrinate a,c-diamide: step 6/7.</text>
</comment>
<dbReference type="EC" id="2.7.7.62" evidence="14"/>
<evidence type="ECO:0000256" key="12">
    <source>
        <dbReference type="ARBA" id="ARBA00022840"/>
    </source>
</evidence>
<evidence type="ECO:0000313" key="18">
    <source>
        <dbReference type="Proteomes" id="UP000611500"/>
    </source>
</evidence>
<evidence type="ECO:0000256" key="9">
    <source>
        <dbReference type="ARBA" id="ARBA00022679"/>
    </source>
</evidence>
<evidence type="ECO:0000256" key="6">
    <source>
        <dbReference type="ARBA" id="ARBA00005159"/>
    </source>
</evidence>
<dbReference type="GO" id="GO:0043752">
    <property type="term" value="F:adenosylcobinamide kinase activity"/>
    <property type="evidence" value="ECO:0007669"/>
    <property type="project" value="UniProtKB-EC"/>
</dbReference>
<comment type="pathway">
    <text evidence="6 14">Cofactor biosynthesis; adenosylcobalamin biosynthesis; adenosylcobalamin from cob(II)yrinate a,c-diamide: step 5/7.</text>
</comment>
<reference evidence="17" key="1">
    <citation type="journal article" date="2014" name="Int. J. Syst. Evol. Microbiol.">
        <title>Complete genome sequence of Corynebacterium casei LMG S-19264T (=DSM 44701T), isolated from a smear-ripened cheese.</title>
        <authorList>
            <consortium name="US DOE Joint Genome Institute (JGI-PGF)"/>
            <person name="Walter F."/>
            <person name="Albersmeier A."/>
            <person name="Kalinowski J."/>
            <person name="Ruckert C."/>
        </authorList>
    </citation>
    <scope>NUCLEOTIDE SEQUENCE</scope>
    <source>
        <strain evidence="17">CGMCC 1.7081</strain>
    </source>
</reference>
<keyword evidence="11 14" id="KW-0418">Kinase</keyword>
<feature type="binding site" evidence="16">
    <location>
        <position position="63"/>
    </location>
    <ligand>
        <name>GTP</name>
        <dbReference type="ChEBI" id="CHEBI:37565"/>
    </ligand>
</feature>
<dbReference type="InterPro" id="IPR027417">
    <property type="entry name" value="P-loop_NTPase"/>
</dbReference>
<dbReference type="GO" id="GO:0005525">
    <property type="term" value="F:GTP binding"/>
    <property type="evidence" value="ECO:0007669"/>
    <property type="project" value="UniProtKB-UniRule"/>
</dbReference>
<dbReference type="GO" id="GO:0008820">
    <property type="term" value="F:cobinamide phosphate guanylyltransferase activity"/>
    <property type="evidence" value="ECO:0007669"/>
    <property type="project" value="UniProtKB-UniRule"/>
</dbReference>
<feature type="binding site" evidence="16">
    <location>
        <begin position="10"/>
        <end position="17"/>
    </location>
    <ligand>
        <name>GTP</name>
        <dbReference type="ChEBI" id="CHEBI:37565"/>
    </ligand>
</feature>
<dbReference type="UniPathway" id="UPA00148">
    <property type="reaction ID" value="UER00236"/>
</dbReference>
<evidence type="ECO:0000313" key="17">
    <source>
        <dbReference type="EMBL" id="GHG88486.1"/>
    </source>
</evidence>
<evidence type="ECO:0000256" key="16">
    <source>
        <dbReference type="PIRSR" id="PIRSR006135-2"/>
    </source>
</evidence>
<comment type="function">
    <text evidence="4 14">Catalyzes ATP-dependent phosphorylation of adenosylcobinamide and addition of GMP to adenosylcobinamide phosphate.</text>
</comment>
<dbReference type="InterPro" id="IPR003203">
    <property type="entry name" value="CobU/CobP"/>
</dbReference>
<evidence type="ECO:0000256" key="13">
    <source>
        <dbReference type="ARBA" id="ARBA00023134"/>
    </source>
</evidence>
<protein>
    <recommendedName>
        <fullName evidence="14">Bifunctional adenosylcobalamin biosynthesis protein</fullName>
        <ecNumber evidence="14">2.7.1.156</ecNumber>
        <ecNumber evidence="14">2.7.7.62</ecNumber>
    </recommendedName>
</protein>
<dbReference type="EC" id="2.7.1.156" evidence="14"/>
<dbReference type="Pfam" id="PF02283">
    <property type="entry name" value="CobU"/>
    <property type="match status" value="1"/>
</dbReference>
<dbReference type="PIRSF" id="PIRSF006135">
    <property type="entry name" value="CobU"/>
    <property type="match status" value="1"/>
</dbReference>
<accession>A0A8J3H7Y1</accession>
<keyword evidence="18" id="KW-1185">Reference proteome</keyword>
<dbReference type="CDD" id="cd00544">
    <property type="entry name" value="CobU"/>
    <property type="match status" value="1"/>
</dbReference>
<keyword evidence="9 14" id="KW-0808">Transferase</keyword>
<keyword evidence="12 14" id="KW-0067">ATP-binding</keyword>
<reference evidence="17" key="2">
    <citation type="submission" date="2020-09" db="EMBL/GenBank/DDBJ databases">
        <authorList>
            <person name="Sun Q."/>
            <person name="Zhou Y."/>
        </authorList>
    </citation>
    <scope>NUCLEOTIDE SEQUENCE</scope>
    <source>
        <strain evidence="17">CGMCC 1.7081</strain>
    </source>
</reference>
<evidence type="ECO:0000256" key="1">
    <source>
        <dbReference type="ARBA" id="ARBA00000312"/>
    </source>
</evidence>
<proteinExistence type="inferred from homology"/>
<organism evidence="17 18">
    <name type="scientific">Pseudodonghicola xiamenensis</name>
    <dbReference type="NCBI Taxonomy" id="337702"/>
    <lineage>
        <taxon>Bacteria</taxon>
        <taxon>Pseudomonadati</taxon>
        <taxon>Pseudomonadota</taxon>
        <taxon>Alphaproteobacteria</taxon>
        <taxon>Rhodobacterales</taxon>
        <taxon>Paracoccaceae</taxon>
        <taxon>Pseudodonghicola</taxon>
    </lineage>
</organism>
<comment type="catalytic activity">
    <reaction evidence="2 14">
        <text>adenosylcob(III)inamide phosphate + GTP + H(+) = adenosylcob(III)inamide-GDP + diphosphate</text>
        <dbReference type="Rhea" id="RHEA:22712"/>
        <dbReference type="ChEBI" id="CHEBI:15378"/>
        <dbReference type="ChEBI" id="CHEBI:33019"/>
        <dbReference type="ChEBI" id="CHEBI:37565"/>
        <dbReference type="ChEBI" id="CHEBI:58502"/>
        <dbReference type="ChEBI" id="CHEBI:60487"/>
        <dbReference type="EC" id="2.7.7.62"/>
    </reaction>
</comment>
<evidence type="ECO:0000256" key="15">
    <source>
        <dbReference type="PIRSR" id="PIRSR006135-1"/>
    </source>
</evidence>
<dbReference type="PANTHER" id="PTHR34848:SF1">
    <property type="entry name" value="BIFUNCTIONAL ADENOSYLCOBALAMIN BIOSYNTHESIS PROTEIN COBU"/>
    <property type="match status" value="1"/>
</dbReference>
<dbReference type="Proteomes" id="UP000611500">
    <property type="component" value="Unassembled WGS sequence"/>
</dbReference>
<dbReference type="Gene3D" id="3.40.50.300">
    <property type="entry name" value="P-loop containing nucleotide triphosphate hydrolases"/>
    <property type="match status" value="1"/>
</dbReference>
<dbReference type="EMBL" id="BNAP01000005">
    <property type="protein sequence ID" value="GHG88486.1"/>
    <property type="molecule type" value="Genomic_DNA"/>
</dbReference>
<comment type="catalytic activity">
    <reaction evidence="1 14">
        <text>adenosylcob(III)inamide + ATP = adenosylcob(III)inamide phosphate + ADP + H(+)</text>
        <dbReference type="Rhea" id="RHEA:15769"/>
        <dbReference type="ChEBI" id="CHEBI:2480"/>
        <dbReference type="ChEBI" id="CHEBI:15378"/>
        <dbReference type="ChEBI" id="CHEBI:30616"/>
        <dbReference type="ChEBI" id="CHEBI:58502"/>
        <dbReference type="ChEBI" id="CHEBI:456216"/>
        <dbReference type="EC" id="2.7.1.156"/>
    </reaction>
</comment>
<comment type="caution">
    <text evidence="17">The sequence shown here is derived from an EMBL/GenBank/DDBJ whole genome shotgun (WGS) entry which is preliminary data.</text>
</comment>
<evidence type="ECO:0000256" key="2">
    <source>
        <dbReference type="ARBA" id="ARBA00000711"/>
    </source>
</evidence>
<evidence type="ECO:0000256" key="3">
    <source>
        <dbReference type="ARBA" id="ARBA00001522"/>
    </source>
</evidence>
<evidence type="ECO:0000256" key="11">
    <source>
        <dbReference type="ARBA" id="ARBA00022777"/>
    </source>
</evidence>
<dbReference type="AlphaFoldDB" id="A0A8J3H7Y1"/>
<dbReference type="GO" id="GO:0009236">
    <property type="term" value="P:cobalamin biosynthetic process"/>
    <property type="evidence" value="ECO:0007669"/>
    <property type="project" value="UniProtKB-UniRule"/>
</dbReference>
<feature type="active site" description="GMP-histidine intermediate" evidence="15">
    <location>
        <position position="51"/>
    </location>
</feature>
<dbReference type="NCBIfam" id="NF004469">
    <property type="entry name" value="PRK05800.1"/>
    <property type="match status" value="1"/>
</dbReference>
<feature type="binding site" evidence="16">
    <location>
        <position position="84"/>
    </location>
    <ligand>
        <name>GTP</name>
        <dbReference type="ChEBI" id="CHEBI:37565"/>
    </ligand>
</feature>
<gene>
    <name evidence="17" type="ORF">GCM10010961_17600</name>
</gene>
<dbReference type="PANTHER" id="PTHR34848">
    <property type="match status" value="1"/>
</dbReference>
<evidence type="ECO:0000256" key="4">
    <source>
        <dbReference type="ARBA" id="ARBA00003889"/>
    </source>
</evidence>
<keyword evidence="13 14" id="KW-0342">GTP-binding</keyword>
<keyword evidence="10 14" id="KW-0547">Nucleotide-binding</keyword>
<feature type="binding site" evidence="16">
    <location>
        <begin position="52"/>
        <end position="55"/>
    </location>
    <ligand>
        <name>GTP</name>
        <dbReference type="ChEBI" id="CHEBI:37565"/>
    </ligand>
</feature>
<comment type="similarity">
    <text evidence="7 14">Belongs to the CobU/CobP family.</text>
</comment>
<evidence type="ECO:0000256" key="7">
    <source>
        <dbReference type="ARBA" id="ARBA00007490"/>
    </source>
</evidence>
<name>A0A8J3H7Y1_9RHOB</name>
<dbReference type="GO" id="GO:0005524">
    <property type="term" value="F:ATP binding"/>
    <property type="evidence" value="ECO:0007669"/>
    <property type="project" value="UniProtKB-UniRule"/>
</dbReference>
<comment type="catalytic activity">
    <reaction evidence="3">
        <text>adenosylcob(III)inamide + GTP = adenosylcob(III)inamide phosphate + GDP + H(+)</text>
        <dbReference type="Rhea" id="RHEA:15765"/>
        <dbReference type="ChEBI" id="CHEBI:2480"/>
        <dbReference type="ChEBI" id="CHEBI:15378"/>
        <dbReference type="ChEBI" id="CHEBI:37565"/>
        <dbReference type="ChEBI" id="CHEBI:58189"/>
        <dbReference type="ChEBI" id="CHEBI:58502"/>
        <dbReference type="EC" id="2.7.1.156"/>
    </reaction>
</comment>
<sequence>MFPGLTFILGGAASGKSEFAEGLAESSGLAKHYLATSEASDREMDEKIERHKARRGPDWVTHEAPLDVEPVLAGLHHDCVCLFDCATLWLGNQMMADRDLADRQTQLIAVLAACRAPVIVVSNELGQGIVPADPMTRRFREAQGRLNIALAREADLAVQVVAGLPLVLKGHLP</sequence>
<evidence type="ECO:0000256" key="8">
    <source>
        <dbReference type="ARBA" id="ARBA00022573"/>
    </source>
</evidence>
<feature type="binding site" evidence="16">
    <location>
        <begin position="35"/>
        <end position="37"/>
    </location>
    <ligand>
        <name>GTP</name>
        <dbReference type="ChEBI" id="CHEBI:37565"/>
    </ligand>
</feature>
<dbReference type="SUPFAM" id="SSF52540">
    <property type="entry name" value="P-loop containing nucleoside triphosphate hydrolases"/>
    <property type="match status" value="1"/>
</dbReference>
<evidence type="ECO:0000256" key="14">
    <source>
        <dbReference type="PIRNR" id="PIRNR006135"/>
    </source>
</evidence>
<keyword evidence="8 14" id="KW-0169">Cobalamin biosynthesis</keyword>
<dbReference type="RefSeq" id="WP_028093227.1">
    <property type="nucleotide sequence ID" value="NZ_BNAP01000005.1"/>
</dbReference>